<keyword evidence="1" id="KW-0812">Transmembrane</keyword>
<comment type="caution">
    <text evidence="3">The sequence shown here is derived from an EMBL/GenBank/DDBJ whole genome shotgun (WGS) entry which is preliminary data.</text>
</comment>
<dbReference type="InterPro" id="IPR002656">
    <property type="entry name" value="Acyl_transf_3_dom"/>
</dbReference>
<protein>
    <submittedName>
        <fullName evidence="3">Acyltransferase family protein</fullName>
    </submittedName>
</protein>
<dbReference type="Pfam" id="PF01757">
    <property type="entry name" value="Acyl_transf_3"/>
    <property type="match status" value="1"/>
</dbReference>
<keyword evidence="1" id="KW-1133">Transmembrane helix</keyword>
<evidence type="ECO:0000313" key="3">
    <source>
        <dbReference type="EMBL" id="MCU6686962.1"/>
    </source>
</evidence>
<feature type="transmembrane region" description="Helical" evidence="1">
    <location>
        <begin position="297"/>
        <end position="326"/>
    </location>
</feature>
<keyword evidence="3" id="KW-0808">Transferase</keyword>
<dbReference type="Proteomes" id="UP001652431">
    <property type="component" value="Unassembled WGS sequence"/>
</dbReference>
<proteinExistence type="predicted"/>
<keyword evidence="3" id="KW-0012">Acyltransferase</keyword>
<feature type="transmembrane region" description="Helical" evidence="1">
    <location>
        <begin position="74"/>
        <end position="96"/>
    </location>
</feature>
<feature type="transmembrane region" description="Helical" evidence="1">
    <location>
        <begin position="230"/>
        <end position="246"/>
    </location>
</feature>
<dbReference type="RefSeq" id="WP_227192668.1">
    <property type="nucleotide sequence ID" value="NZ_JAOQJU010000011.1"/>
</dbReference>
<dbReference type="InterPro" id="IPR052734">
    <property type="entry name" value="Nod_factor_acetyltransferase"/>
</dbReference>
<keyword evidence="4" id="KW-1185">Reference proteome</keyword>
<reference evidence="3 4" key="1">
    <citation type="journal article" date="2021" name="ISME Commun">
        <title>Automated analysis of genomic sequences facilitates high-throughput and comprehensive description of bacteria.</title>
        <authorList>
            <person name="Hitch T.C.A."/>
        </authorList>
    </citation>
    <scope>NUCLEOTIDE SEQUENCE [LARGE SCALE GENOMIC DNA]</scope>
    <source>
        <strain evidence="3 4">Sanger_03</strain>
    </source>
</reference>
<evidence type="ECO:0000259" key="2">
    <source>
        <dbReference type="Pfam" id="PF01757"/>
    </source>
</evidence>
<feature type="transmembrane region" description="Helical" evidence="1">
    <location>
        <begin position="191"/>
        <end position="210"/>
    </location>
</feature>
<name>A0ABT2RNI9_9FIRM</name>
<evidence type="ECO:0000256" key="1">
    <source>
        <dbReference type="SAM" id="Phobius"/>
    </source>
</evidence>
<feature type="transmembrane region" description="Helical" evidence="1">
    <location>
        <begin position="32"/>
        <end position="53"/>
    </location>
</feature>
<dbReference type="PANTHER" id="PTHR37312:SF1">
    <property type="entry name" value="MEMBRANE-BOUND ACYLTRANSFERASE YKRP-RELATED"/>
    <property type="match status" value="1"/>
</dbReference>
<feature type="transmembrane region" description="Helical" evidence="1">
    <location>
        <begin position="140"/>
        <end position="159"/>
    </location>
</feature>
<organism evidence="3 4">
    <name type="scientific">Dorea acetigenes</name>
    <dbReference type="NCBI Taxonomy" id="2981787"/>
    <lineage>
        <taxon>Bacteria</taxon>
        <taxon>Bacillati</taxon>
        <taxon>Bacillota</taxon>
        <taxon>Clostridia</taxon>
        <taxon>Lachnospirales</taxon>
        <taxon>Lachnospiraceae</taxon>
        <taxon>Dorea</taxon>
    </lineage>
</organism>
<accession>A0ABT2RNI9</accession>
<feature type="transmembrane region" description="Helical" evidence="1">
    <location>
        <begin position="165"/>
        <end position="184"/>
    </location>
</feature>
<evidence type="ECO:0000313" key="4">
    <source>
        <dbReference type="Proteomes" id="UP001652431"/>
    </source>
</evidence>
<sequence length="335" mass="38922">MKRRSERIKWIDVARAYAMLMVVYGHCDASSVIGRFIYLFHVPAFFFISGYVFNNNKSFRVFLVSKIKRLLVPFLFFGVGTILMNAIVHAVIGRQYAMIHYLKDMFLQIRGTESRIWFLPCLFLGEIMMYLLMEIKRKEIRNICFAVIILLGWSNILLFRWNLPWYPDTTAVAISFMLIGNMCRKHDFIDWFISAEWTVVSFVVCILIEYVNSRLGYRIDMILNEYGNPFLFYFGALFGIIFLINISQKCSIKLIPYIGKNTVTFLCLNSIAIKGSAFVINKFGITDLLIDIPGGMVIYAVIELVIVIPCLCIASYIIEIYFPFVLGQFKKKKQR</sequence>
<feature type="transmembrane region" description="Helical" evidence="1">
    <location>
        <begin position="7"/>
        <end position="26"/>
    </location>
</feature>
<feature type="transmembrane region" description="Helical" evidence="1">
    <location>
        <begin position="266"/>
        <end position="285"/>
    </location>
</feature>
<keyword evidence="1" id="KW-0472">Membrane</keyword>
<dbReference type="GO" id="GO:0016746">
    <property type="term" value="F:acyltransferase activity"/>
    <property type="evidence" value="ECO:0007669"/>
    <property type="project" value="UniProtKB-KW"/>
</dbReference>
<gene>
    <name evidence="3" type="ORF">OCV99_10450</name>
</gene>
<feature type="domain" description="Acyltransferase 3" evidence="2">
    <location>
        <begin position="8"/>
        <end position="306"/>
    </location>
</feature>
<dbReference type="EMBL" id="JAOQJU010000011">
    <property type="protein sequence ID" value="MCU6686962.1"/>
    <property type="molecule type" value="Genomic_DNA"/>
</dbReference>
<dbReference type="PANTHER" id="PTHR37312">
    <property type="entry name" value="MEMBRANE-BOUND ACYLTRANSFERASE YKRP-RELATED"/>
    <property type="match status" value="1"/>
</dbReference>
<feature type="transmembrane region" description="Helical" evidence="1">
    <location>
        <begin position="116"/>
        <end position="133"/>
    </location>
</feature>